<accession>A0ABX8QN43</accession>
<dbReference type="InterPro" id="IPR015797">
    <property type="entry name" value="NUDIX_hydrolase-like_dom_sf"/>
</dbReference>
<dbReference type="Pfam" id="PF00293">
    <property type="entry name" value="NUDIX"/>
    <property type="match status" value="1"/>
</dbReference>
<dbReference type="Gene3D" id="3.90.79.10">
    <property type="entry name" value="Nucleoside Triphosphate Pyrophosphohydrolase"/>
    <property type="match status" value="1"/>
</dbReference>
<keyword evidence="8" id="KW-1185">Reference proteome</keyword>
<evidence type="ECO:0000313" key="7">
    <source>
        <dbReference type="EMBL" id="QXJ20181.1"/>
    </source>
</evidence>
<dbReference type="InterPro" id="IPR000086">
    <property type="entry name" value="NUDIX_hydrolase_dom"/>
</dbReference>
<dbReference type="GO" id="GO:0016787">
    <property type="term" value="F:hydrolase activity"/>
    <property type="evidence" value="ECO:0007669"/>
    <property type="project" value="UniProtKB-KW"/>
</dbReference>
<keyword evidence="3 5" id="KW-0378">Hydrolase</keyword>
<dbReference type="EMBL" id="CP059572">
    <property type="protein sequence ID" value="QXJ20181.1"/>
    <property type="molecule type" value="Genomic_DNA"/>
</dbReference>
<sequence length="203" mass="22581">MSGGSRPAAKQPVRLDRPGWFDRVSLGGPVVRAEKQPLYERDPDAWQAYLAEGNATQPRKRVGADVLIRDDRGRLLLVDPQYKPDWDLPGGMSEANESPADTVKRELREELGLDIVPGRLLCVDWVAPHGPWDDSLMFLFDGGVLSGEQIARLSLHDDELSAFAFCNEAKAAERLRPYVWRRTAAGLEGLRSGRVGYLEDGWG</sequence>
<protein>
    <submittedName>
        <fullName evidence="7">NUDIX hydrolase</fullName>
    </submittedName>
</protein>
<comment type="cofactor">
    <cofactor evidence="1">
        <name>Mg(2+)</name>
        <dbReference type="ChEBI" id="CHEBI:18420"/>
    </cofactor>
</comment>
<dbReference type="Proteomes" id="UP001049518">
    <property type="component" value="Chromosome"/>
</dbReference>
<evidence type="ECO:0000256" key="2">
    <source>
        <dbReference type="ARBA" id="ARBA00005582"/>
    </source>
</evidence>
<evidence type="ECO:0000256" key="3">
    <source>
        <dbReference type="ARBA" id="ARBA00022801"/>
    </source>
</evidence>
<evidence type="ECO:0000256" key="1">
    <source>
        <dbReference type="ARBA" id="ARBA00001946"/>
    </source>
</evidence>
<dbReference type="InterPro" id="IPR020084">
    <property type="entry name" value="NUDIX_hydrolase_CS"/>
</dbReference>
<evidence type="ECO:0000256" key="4">
    <source>
        <dbReference type="ARBA" id="ARBA00022842"/>
    </source>
</evidence>
<dbReference type="PROSITE" id="PS00893">
    <property type="entry name" value="NUDIX_BOX"/>
    <property type="match status" value="1"/>
</dbReference>
<dbReference type="SUPFAM" id="SSF55811">
    <property type="entry name" value="Nudix"/>
    <property type="match status" value="1"/>
</dbReference>
<dbReference type="PANTHER" id="PTHR43046:SF12">
    <property type="entry name" value="GDP-MANNOSE MANNOSYL HYDROLASE"/>
    <property type="match status" value="1"/>
</dbReference>
<evidence type="ECO:0000256" key="5">
    <source>
        <dbReference type="RuleBase" id="RU003476"/>
    </source>
</evidence>
<proteinExistence type="inferred from homology"/>
<name>A0ABX8QN43_9ACTN</name>
<reference evidence="7" key="1">
    <citation type="submission" date="2020-07" db="EMBL/GenBank/DDBJ databases">
        <authorList>
            <person name="Tarantini F.S."/>
            <person name="Hong K.W."/>
            <person name="Chan K.G."/>
        </authorList>
    </citation>
    <scope>NUCLEOTIDE SEQUENCE</scope>
    <source>
        <strain evidence="7">32-07</strain>
    </source>
</reference>
<keyword evidence="4" id="KW-0460">Magnesium</keyword>
<feature type="domain" description="Nudix hydrolase" evidence="6">
    <location>
        <begin position="58"/>
        <end position="188"/>
    </location>
</feature>
<comment type="similarity">
    <text evidence="2 5">Belongs to the Nudix hydrolase family.</text>
</comment>
<evidence type="ECO:0000313" key="8">
    <source>
        <dbReference type="Proteomes" id="UP001049518"/>
    </source>
</evidence>
<organism evidence="7 8">
    <name type="scientific">Actinomadura graeca</name>
    <dbReference type="NCBI Taxonomy" id="2750812"/>
    <lineage>
        <taxon>Bacteria</taxon>
        <taxon>Bacillati</taxon>
        <taxon>Actinomycetota</taxon>
        <taxon>Actinomycetes</taxon>
        <taxon>Streptosporangiales</taxon>
        <taxon>Thermomonosporaceae</taxon>
        <taxon>Actinomadura</taxon>
    </lineage>
</organism>
<evidence type="ECO:0000259" key="6">
    <source>
        <dbReference type="PROSITE" id="PS51462"/>
    </source>
</evidence>
<dbReference type="CDD" id="cd18876">
    <property type="entry name" value="NUDIX_Hydrolase"/>
    <property type="match status" value="1"/>
</dbReference>
<dbReference type="PRINTS" id="PR00502">
    <property type="entry name" value="NUDIXFAMILY"/>
</dbReference>
<dbReference type="PROSITE" id="PS51462">
    <property type="entry name" value="NUDIX"/>
    <property type="match status" value="1"/>
</dbReference>
<dbReference type="PANTHER" id="PTHR43046">
    <property type="entry name" value="GDP-MANNOSE MANNOSYL HYDROLASE"/>
    <property type="match status" value="1"/>
</dbReference>
<gene>
    <name evidence="7" type="ORF">AGRA3207_000845</name>
</gene>
<dbReference type="InterPro" id="IPR020476">
    <property type="entry name" value="Nudix_hydrolase"/>
</dbReference>